<evidence type="ECO:0000259" key="2">
    <source>
        <dbReference type="PROSITE" id="PS50090"/>
    </source>
</evidence>
<dbReference type="Proteomes" id="UP000007129">
    <property type="component" value="Unassembled WGS sequence"/>
</dbReference>
<dbReference type="InterPro" id="IPR001005">
    <property type="entry name" value="SANT/Myb"/>
</dbReference>
<feature type="region of interest" description="Disordered" evidence="1">
    <location>
        <begin position="234"/>
        <end position="256"/>
    </location>
</feature>
<dbReference type="Pfam" id="PF00249">
    <property type="entry name" value="Myb_DNA-binding"/>
    <property type="match status" value="1"/>
</dbReference>
<reference evidence="3 4" key="1">
    <citation type="journal article" date="2012" name="BMC Genomics">
        <title>Tools to kill: Genome of one of the most destructive plant pathogenic fungi Macrophomina phaseolina.</title>
        <authorList>
            <person name="Islam M.S."/>
            <person name="Haque M.S."/>
            <person name="Islam M.M."/>
            <person name="Emdad E.M."/>
            <person name="Halim A."/>
            <person name="Hossen Q.M.M."/>
            <person name="Hossain M.Z."/>
            <person name="Ahmed B."/>
            <person name="Rahim S."/>
            <person name="Rahman M.S."/>
            <person name="Alam M.M."/>
            <person name="Hou S."/>
            <person name="Wan X."/>
            <person name="Saito J.A."/>
            <person name="Alam M."/>
        </authorList>
    </citation>
    <scope>NUCLEOTIDE SEQUENCE [LARGE SCALE GENOMIC DNA]</scope>
    <source>
        <strain evidence="3 4">MS6</strain>
    </source>
</reference>
<feature type="domain" description="Myb-like" evidence="2">
    <location>
        <begin position="270"/>
        <end position="315"/>
    </location>
</feature>
<dbReference type="CDD" id="cd00167">
    <property type="entry name" value="SANT"/>
    <property type="match status" value="1"/>
</dbReference>
<accession>K2S757</accession>
<dbReference type="VEuPathDB" id="FungiDB:MPH_10173"/>
<feature type="region of interest" description="Disordered" evidence="1">
    <location>
        <begin position="20"/>
        <end position="45"/>
    </location>
</feature>
<dbReference type="Gene3D" id="1.10.10.60">
    <property type="entry name" value="Homeodomain-like"/>
    <property type="match status" value="1"/>
</dbReference>
<feature type="region of interest" description="Disordered" evidence="1">
    <location>
        <begin position="63"/>
        <end position="95"/>
    </location>
</feature>
<evidence type="ECO:0000313" key="3">
    <source>
        <dbReference type="EMBL" id="EKG12705.1"/>
    </source>
</evidence>
<gene>
    <name evidence="3" type="ORF">MPH_10173</name>
</gene>
<comment type="caution">
    <text evidence="3">The sequence shown here is derived from an EMBL/GenBank/DDBJ whole genome shotgun (WGS) entry which is preliminary data.</text>
</comment>
<dbReference type="HOGENOM" id="CLU_866189_0_0_1"/>
<protein>
    <submittedName>
        <fullName evidence="3">Homeodomain-like protein</fullName>
    </submittedName>
</protein>
<dbReference type="PROSITE" id="PS50090">
    <property type="entry name" value="MYB_LIKE"/>
    <property type="match status" value="1"/>
</dbReference>
<dbReference type="InterPro" id="IPR009057">
    <property type="entry name" value="Homeodomain-like_sf"/>
</dbReference>
<keyword evidence="3" id="KW-0371">Homeobox</keyword>
<evidence type="ECO:0000313" key="4">
    <source>
        <dbReference type="Proteomes" id="UP000007129"/>
    </source>
</evidence>
<sequence length="321" mass="35454">MPAGTSKENSRQCEHDRLLDHSGQTFFTPNKKSRQHSKNRGDVGSLAGVFVPRMRLRDRKTKIIPPKPSNLRASRRDSHAQLAPEVPRGTRGSNSAFRLDRSTLARVELENHAQEQFVHGACGGLISQASSASVSSGSLGLAHVQSVVAACQSGQLGARDICVQPISPELSFLIFTVPYPMGLNAVIDSQDDHGSAASLGCYGGLENVIIKQIQSTMWLVAGTVRSSEISCADPKQKNDLMSPSNRETDSAYGDISDDCSHSPGEQFLEKNQRWSPEDDRILREWVENGRPWSWIIRQFPMRTPGSVRTRYSMLRRKPTQS</sequence>
<dbReference type="EMBL" id="AHHD01000440">
    <property type="protein sequence ID" value="EKG12705.1"/>
    <property type="molecule type" value="Genomic_DNA"/>
</dbReference>
<organism evidence="3 4">
    <name type="scientific">Macrophomina phaseolina (strain MS6)</name>
    <name type="common">Charcoal rot fungus</name>
    <dbReference type="NCBI Taxonomy" id="1126212"/>
    <lineage>
        <taxon>Eukaryota</taxon>
        <taxon>Fungi</taxon>
        <taxon>Dikarya</taxon>
        <taxon>Ascomycota</taxon>
        <taxon>Pezizomycotina</taxon>
        <taxon>Dothideomycetes</taxon>
        <taxon>Dothideomycetes incertae sedis</taxon>
        <taxon>Botryosphaeriales</taxon>
        <taxon>Botryosphaeriaceae</taxon>
        <taxon>Macrophomina</taxon>
    </lineage>
</organism>
<evidence type="ECO:0000256" key="1">
    <source>
        <dbReference type="SAM" id="MobiDB-lite"/>
    </source>
</evidence>
<keyword evidence="3" id="KW-0238">DNA-binding</keyword>
<dbReference type="OrthoDB" id="3800343at2759"/>
<dbReference type="STRING" id="1126212.K2S757"/>
<proteinExistence type="predicted"/>
<dbReference type="InParanoid" id="K2S757"/>
<dbReference type="GO" id="GO:0003677">
    <property type="term" value="F:DNA binding"/>
    <property type="evidence" value="ECO:0007669"/>
    <property type="project" value="UniProtKB-KW"/>
</dbReference>
<name>K2S757_MACPH</name>
<dbReference type="AlphaFoldDB" id="K2S757"/>
<dbReference type="SUPFAM" id="SSF46689">
    <property type="entry name" value="Homeodomain-like"/>
    <property type="match status" value="1"/>
</dbReference>